<dbReference type="SUPFAM" id="SSF56672">
    <property type="entry name" value="DNA/RNA polymerases"/>
    <property type="match status" value="1"/>
</dbReference>
<dbReference type="PANTHER" id="PTHR24559:SF444">
    <property type="entry name" value="REVERSE TRANSCRIPTASE DOMAIN-CONTAINING PROTEIN"/>
    <property type="match status" value="1"/>
</dbReference>
<reference evidence="1" key="1">
    <citation type="submission" date="2020-06" db="EMBL/GenBank/DDBJ databases">
        <authorList>
            <person name="Li T."/>
            <person name="Hu X."/>
            <person name="Zhang T."/>
            <person name="Song X."/>
            <person name="Zhang H."/>
            <person name="Dai N."/>
            <person name="Sheng W."/>
            <person name="Hou X."/>
            <person name="Wei L."/>
        </authorList>
    </citation>
    <scope>NUCLEOTIDE SEQUENCE</scope>
    <source>
        <strain evidence="1">G01</strain>
        <tissue evidence="1">Leaf</tissue>
    </source>
</reference>
<name>A0AAW2KX50_9LAMI</name>
<sequence>MNGADRATQINRVDTRRTKKGHEDKIALGENLETLMIEFLRKNAEMFAWSLSDFKGINPEVIIHRLNVNLMARTVKQKKRSFGAERNRIIEEEVGKLVKAGYVAEVKFTEWLANVVVVLKAVGKWRMCTDYTDLNKAYL</sequence>
<dbReference type="AlphaFoldDB" id="A0AAW2KX50"/>
<gene>
    <name evidence="1" type="ORF">Sangu_2448400</name>
</gene>
<organism evidence="1">
    <name type="scientific">Sesamum angustifolium</name>
    <dbReference type="NCBI Taxonomy" id="2727405"/>
    <lineage>
        <taxon>Eukaryota</taxon>
        <taxon>Viridiplantae</taxon>
        <taxon>Streptophyta</taxon>
        <taxon>Embryophyta</taxon>
        <taxon>Tracheophyta</taxon>
        <taxon>Spermatophyta</taxon>
        <taxon>Magnoliopsida</taxon>
        <taxon>eudicotyledons</taxon>
        <taxon>Gunneridae</taxon>
        <taxon>Pentapetalae</taxon>
        <taxon>asterids</taxon>
        <taxon>lamiids</taxon>
        <taxon>Lamiales</taxon>
        <taxon>Pedaliaceae</taxon>
        <taxon>Sesamum</taxon>
    </lineage>
</organism>
<dbReference type="InterPro" id="IPR043502">
    <property type="entry name" value="DNA/RNA_pol_sf"/>
</dbReference>
<comment type="caution">
    <text evidence="1">The sequence shown here is derived from an EMBL/GenBank/DDBJ whole genome shotgun (WGS) entry which is preliminary data.</text>
</comment>
<dbReference type="PANTHER" id="PTHR24559">
    <property type="entry name" value="TRANSPOSON TY3-I GAG-POL POLYPROTEIN"/>
    <property type="match status" value="1"/>
</dbReference>
<protein>
    <submittedName>
        <fullName evidence="1">Uncharacterized protein</fullName>
    </submittedName>
</protein>
<dbReference type="Gene3D" id="3.10.10.10">
    <property type="entry name" value="HIV Type 1 Reverse Transcriptase, subunit A, domain 1"/>
    <property type="match status" value="1"/>
</dbReference>
<dbReference type="InterPro" id="IPR053134">
    <property type="entry name" value="RNA-dir_DNA_polymerase"/>
</dbReference>
<proteinExistence type="predicted"/>
<evidence type="ECO:0000313" key="1">
    <source>
        <dbReference type="EMBL" id="KAL0311537.1"/>
    </source>
</evidence>
<reference evidence="1" key="2">
    <citation type="journal article" date="2024" name="Plant">
        <title>Genomic evolution and insights into agronomic trait innovations of Sesamum species.</title>
        <authorList>
            <person name="Miao H."/>
            <person name="Wang L."/>
            <person name="Qu L."/>
            <person name="Liu H."/>
            <person name="Sun Y."/>
            <person name="Le M."/>
            <person name="Wang Q."/>
            <person name="Wei S."/>
            <person name="Zheng Y."/>
            <person name="Lin W."/>
            <person name="Duan Y."/>
            <person name="Cao H."/>
            <person name="Xiong S."/>
            <person name="Wang X."/>
            <person name="Wei L."/>
            <person name="Li C."/>
            <person name="Ma Q."/>
            <person name="Ju M."/>
            <person name="Zhao R."/>
            <person name="Li G."/>
            <person name="Mu C."/>
            <person name="Tian Q."/>
            <person name="Mei H."/>
            <person name="Zhang T."/>
            <person name="Gao T."/>
            <person name="Zhang H."/>
        </authorList>
    </citation>
    <scope>NUCLEOTIDE SEQUENCE</scope>
    <source>
        <strain evidence="1">G01</strain>
    </source>
</reference>
<dbReference type="EMBL" id="JACGWK010000016">
    <property type="protein sequence ID" value="KAL0311537.1"/>
    <property type="molecule type" value="Genomic_DNA"/>
</dbReference>
<accession>A0AAW2KX50</accession>